<feature type="domain" description="Aldehyde dehydrogenase" evidence="7">
    <location>
        <begin position="20"/>
        <end position="428"/>
    </location>
</feature>
<dbReference type="InterPro" id="IPR015590">
    <property type="entry name" value="Aldehyde_DH_dom"/>
</dbReference>
<dbReference type="InterPro" id="IPR016161">
    <property type="entry name" value="Ald_DH/histidinol_DH"/>
</dbReference>
<evidence type="ECO:0000256" key="3">
    <source>
        <dbReference type="PIRNR" id="PIRNR036492"/>
    </source>
</evidence>
<dbReference type="Gene3D" id="3.40.605.10">
    <property type="entry name" value="Aldehyde Dehydrogenase, Chain A, domain 1"/>
    <property type="match status" value="1"/>
</dbReference>
<proteinExistence type="inferred from homology"/>
<evidence type="ECO:0000259" key="7">
    <source>
        <dbReference type="Pfam" id="PF00171"/>
    </source>
</evidence>
<dbReference type="PANTHER" id="PTHR43570:SF16">
    <property type="entry name" value="ALDEHYDE DEHYDROGENASE TYPE III, ISOFORM Q"/>
    <property type="match status" value="1"/>
</dbReference>
<dbReference type="EMBL" id="JAUJEA010000005">
    <property type="protein sequence ID" value="MDN5202647.1"/>
    <property type="molecule type" value="Genomic_DNA"/>
</dbReference>
<evidence type="ECO:0000256" key="1">
    <source>
        <dbReference type="ARBA" id="ARBA00009986"/>
    </source>
</evidence>
<dbReference type="Gene3D" id="3.40.309.10">
    <property type="entry name" value="Aldehyde Dehydrogenase, Chain A, domain 2"/>
    <property type="match status" value="1"/>
</dbReference>
<dbReference type="InterPro" id="IPR016163">
    <property type="entry name" value="Ald_DH_C"/>
</dbReference>
<accession>A0ABT8KPG8</accession>
<dbReference type="Proteomes" id="UP001172082">
    <property type="component" value="Unassembled WGS sequence"/>
</dbReference>
<keyword evidence="2 3" id="KW-0560">Oxidoreductase</keyword>
<evidence type="ECO:0000256" key="2">
    <source>
        <dbReference type="ARBA" id="ARBA00023002"/>
    </source>
</evidence>
<dbReference type="InterPro" id="IPR016160">
    <property type="entry name" value="Ald_DH_CS_CYS"/>
</dbReference>
<dbReference type="PROSITE" id="PS00070">
    <property type="entry name" value="ALDEHYDE_DEHYDR_CYS"/>
    <property type="match status" value="1"/>
</dbReference>
<evidence type="ECO:0000313" key="9">
    <source>
        <dbReference type="Proteomes" id="UP001172082"/>
    </source>
</evidence>
<evidence type="ECO:0000313" key="8">
    <source>
        <dbReference type="EMBL" id="MDN5202647.1"/>
    </source>
</evidence>
<dbReference type="InterPro" id="IPR029510">
    <property type="entry name" value="Ald_DH_CS_GLU"/>
</dbReference>
<dbReference type="SUPFAM" id="SSF53720">
    <property type="entry name" value="ALDH-like"/>
    <property type="match status" value="1"/>
</dbReference>
<dbReference type="PIRSF" id="PIRSF036492">
    <property type="entry name" value="ALDH"/>
    <property type="match status" value="1"/>
</dbReference>
<dbReference type="InterPro" id="IPR016162">
    <property type="entry name" value="Ald_DH_N"/>
</dbReference>
<dbReference type="RefSeq" id="WP_346752669.1">
    <property type="nucleotide sequence ID" value="NZ_JAUJEA010000005.1"/>
</dbReference>
<dbReference type="Pfam" id="PF00171">
    <property type="entry name" value="Aldedh"/>
    <property type="match status" value="1"/>
</dbReference>
<dbReference type="CDD" id="cd07136">
    <property type="entry name" value="ALDH_YwdH-P39616"/>
    <property type="match status" value="1"/>
</dbReference>
<comment type="caution">
    <text evidence="8">The sequence shown here is derived from an EMBL/GenBank/DDBJ whole genome shotgun (WGS) entry which is preliminary data.</text>
</comment>
<sequence length="456" mass="51936">MNDIKTLLEKQRTFFLSGTTRKVKDRLKKLKQLKKVIKANEEQIYEALEKDFRKSDFETYVTEIGLVYEEINLFVKNLEDWSEPENVRTPITNFKGSSYIYSVPYGQVLIISPWNYPFYLAIMPLIGAVAAGNTVIVKPSEITEHTSKVIKDLISMVFDQAHVAIIEGGVEVSQALLAERFDYIFFTGSEVVGKIVAKAAAEYLTPVTLELGGKSPCIVDKDANLRIASRRIVWGKFLNGGQTCVAPDYLLVHRDVKAKFIEHLKRDIERFYSHDPKTNHDFPRIINLKHFERITKLIDQNKVIAGGVIDADECYIAPTLIDQVIWEDPIMREEIFGPVLPIIEFTEFNRIIDQINQRPEPLALYYFSNNPQKQNRIIQEVSFGGGCINDTLVHLGNTHLPFGGVGNSGMGAYHGLNSYETFSQKKSIIKKATWIDVPLRYPPYKGKLSLIKKIMR</sequence>
<comment type="similarity">
    <text evidence="1 3 5">Belongs to the aldehyde dehydrogenase family.</text>
</comment>
<feature type="active site" evidence="4">
    <location>
        <position position="210"/>
    </location>
</feature>
<name>A0ABT8KPG8_9BACT</name>
<gene>
    <name evidence="8" type="ORF">QQ008_14760</name>
</gene>
<organism evidence="8 9">
    <name type="scientific">Splendidivirga corallicola</name>
    <dbReference type="NCBI Taxonomy" id="3051826"/>
    <lineage>
        <taxon>Bacteria</taxon>
        <taxon>Pseudomonadati</taxon>
        <taxon>Bacteroidota</taxon>
        <taxon>Cytophagia</taxon>
        <taxon>Cytophagales</taxon>
        <taxon>Splendidivirgaceae</taxon>
        <taxon>Splendidivirga</taxon>
    </lineage>
</organism>
<keyword evidence="9" id="KW-1185">Reference proteome</keyword>
<evidence type="ECO:0000256" key="5">
    <source>
        <dbReference type="RuleBase" id="RU003345"/>
    </source>
</evidence>
<reference evidence="8" key="1">
    <citation type="submission" date="2023-06" db="EMBL/GenBank/DDBJ databases">
        <title>Genomic of Parafulvivirga corallium.</title>
        <authorList>
            <person name="Wang G."/>
        </authorList>
    </citation>
    <scope>NUCLEOTIDE SEQUENCE</scope>
    <source>
        <strain evidence="8">BMA10</strain>
    </source>
</reference>
<dbReference type="PANTHER" id="PTHR43570">
    <property type="entry name" value="ALDEHYDE DEHYDROGENASE"/>
    <property type="match status" value="1"/>
</dbReference>
<keyword evidence="6" id="KW-0175">Coiled coil</keyword>
<evidence type="ECO:0000256" key="6">
    <source>
        <dbReference type="SAM" id="Coils"/>
    </source>
</evidence>
<evidence type="ECO:0000256" key="4">
    <source>
        <dbReference type="PROSITE-ProRule" id="PRU10007"/>
    </source>
</evidence>
<dbReference type="InterPro" id="IPR012394">
    <property type="entry name" value="Aldehyde_DH_NAD(P)"/>
</dbReference>
<protein>
    <recommendedName>
        <fullName evidence="3">Aldehyde dehydrogenase</fullName>
    </recommendedName>
</protein>
<dbReference type="PROSITE" id="PS00687">
    <property type="entry name" value="ALDEHYDE_DEHYDR_GLU"/>
    <property type="match status" value="1"/>
</dbReference>
<feature type="coiled-coil region" evidence="6">
    <location>
        <begin position="23"/>
        <end position="50"/>
    </location>
</feature>